<evidence type="ECO:0000256" key="1">
    <source>
        <dbReference type="SAM" id="Coils"/>
    </source>
</evidence>
<keyword evidence="3" id="KW-1185">Reference proteome</keyword>
<evidence type="ECO:0000313" key="2">
    <source>
        <dbReference type="EMBL" id="OXM16146.1"/>
    </source>
</evidence>
<evidence type="ECO:0000313" key="3">
    <source>
        <dbReference type="Proteomes" id="UP000215145"/>
    </source>
</evidence>
<feature type="coiled-coil region" evidence="1">
    <location>
        <begin position="15"/>
        <end position="101"/>
    </location>
</feature>
<sequence length="112" mass="12698">MNMNPGQQPQDEGEINSLNLSYEQFQDQVRQRREQEQAQGRIALQRAGADNSAEKVRALVNTMQELVQELSMTENQIQVQADAQLRQIRKLKDRATAIEAEVRGSISPPTVH</sequence>
<dbReference type="OrthoDB" id="2654017at2"/>
<reference evidence="2 3" key="1">
    <citation type="submission" date="2017-07" db="EMBL/GenBank/DDBJ databases">
        <title>Paenibacillus herberti R33 genome sequencing and assembly.</title>
        <authorList>
            <person name="Su W."/>
        </authorList>
    </citation>
    <scope>NUCLEOTIDE SEQUENCE [LARGE SCALE GENOMIC DNA]</scope>
    <source>
        <strain evidence="2 3">R33</strain>
    </source>
</reference>
<accession>A0A229P1J2</accession>
<name>A0A229P1J2_9BACL</name>
<dbReference type="RefSeq" id="WP_089523230.1">
    <property type="nucleotide sequence ID" value="NZ_NMUQ01000001.1"/>
</dbReference>
<gene>
    <name evidence="2" type="ORF">CGZ75_05440</name>
</gene>
<proteinExistence type="predicted"/>
<dbReference type="AlphaFoldDB" id="A0A229P1J2"/>
<dbReference type="Proteomes" id="UP000215145">
    <property type="component" value="Unassembled WGS sequence"/>
</dbReference>
<comment type="caution">
    <text evidence="2">The sequence shown here is derived from an EMBL/GenBank/DDBJ whole genome shotgun (WGS) entry which is preliminary data.</text>
</comment>
<protein>
    <submittedName>
        <fullName evidence="2">Uncharacterized protein</fullName>
    </submittedName>
</protein>
<organism evidence="2 3">
    <name type="scientific">Paenibacillus herberti</name>
    <dbReference type="NCBI Taxonomy" id="1619309"/>
    <lineage>
        <taxon>Bacteria</taxon>
        <taxon>Bacillati</taxon>
        <taxon>Bacillota</taxon>
        <taxon>Bacilli</taxon>
        <taxon>Bacillales</taxon>
        <taxon>Paenibacillaceae</taxon>
        <taxon>Paenibacillus</taxon>
    </lineage>
</organism>
<dbReference type="EMBL" id="NMUQ01000001">
    <property type="protein sequence ID" value="OXM16146.1"/>
    <property type="molecule type" value="Genomic_DNA"/>
</dbReference>
<keyword evidence="1" id="KW-0175">Coiled coil</keyword>